<dbReference type="InterPro" id="IPR013249">
    <property type="entry name" value="RNA_pol_sigma70_r4_t2"/>
</dbReference>
<keyword evidence="5" id="KW-0804">Transcription</keyword>
<dbReference type="SUPFAM" id="SSF88659">
    <property type="entry name" value="Sigma3 and sigma4 domains of RNA polymerase sigma factors"/>
    <property type="match status" value="1"/>
</dbReference>
<comment type="similarity">
    <text evidence="1">Belongs to the sigma-70 factor family. ECF subfamily.</text>
</comment>
<dbReference type="InterPro" id="IPR014284">
    <property type="entry name" value="RNA_pol_sigma-70_dom"/>
</dbReference>
<evidence type="ECO:0000256" key="1">
    <source>
        <dbReference type="ARBA" id="ARBA00010641"/>
    </source>
</evidence>
<dbReference type="Gene3D" id="1.10.10.10">
    <property type="entry name" value="Winged helix-like DNA-binding domain superfamily/Winged helix DNA-binding domain"/>
    <property type="match status" value="1"/>
</dbReference>
<name>A0ABT9PDT1_9ACTN</name>
<evidence type="ECO:0000256" key="2">
    <source>
        <dbReference type="ARBA" id="ARBA00023015"/>
    </source>
</evidence>
<reference evidence="9 10" key="1">
    <citation type="submission" date="2023-07" db="EMBL/GenBank/DDBJ databases">
        <title>Sequencing the genomes of 1000 actinobacteria strains.</title>
        <authorList>
            <person name="Klenk H.-P."/>
        </authorList>
    </citation>
    <scope>NUCLEOTIDE SEQUENCE [LARGE SCALE GENOMIC DNA]</scope>
    <source>
        <strain evidence="9 10">DSM 44388</strain>
    </source>
</reference>
<keyword evidence="4" id="KW-0238">DNA-binding</keyword>
<evidence type="ECO:0000256" key="3">
    <source>
        <dbReference type="ARBA" id="ARBA00023082"/>
    </source>
</evidence>
<gene>
    <name evidence="9" type="ORF">J2S57_006621</name>
</gene>
<feature type="compositionally biased region" description="Low complexity" evidence="6">
    <location>
        <begin position="182"/>
        <end position="197"/>
    </location>
</feature>
<dbReference type="Pfam" id="PF08281">
    <property type="entry name" value="Sigma70_r4_2"/>
    <property type="match status" value="1"/>
</dbReference>
<dbReference type="InterPro" id="IPR013324">
    <property type="entry name" value="RNA_pol_sigma_r3/r4-like"/>
</dbReference>
<dbReference type="PANTHER" id="PTHR43133:SF52">
    <property type="entry name" value="ECF RNA POLYMERASE SIGMA FACTOR SIGL"/>
    <property type="match status" value="1"/>
</dbReference>
<keyword evidence="2" id="KW-0805">Transcription regulation</keyword>
<dbReference type="SUPFAM" id="SSF88946">
    <property type="entry name" value="Sigma2 domain of RNA polymerase sigma factors"/>
    <property type="match status" value="1"/>
</dbReference>
<dbReference type="PANTHER" id="PTHR43133">
    <property type="entry name" value="RNA POLYMERASE ECF-TYPE SIGMA FACTO"/>
    <property type="match status" value="1"/>
</dbReference>
<dbReference type="Pfam" id="PF04542">
    <property type="entry name" value="Sigma70_r2"/>
    <property type="match status" value="1"/>
</dbReference>
<dbReference type="CDD" id="cd06171">
    <property type="entry name" value="Sigma70_r4"/>
    <property type="match status" value="1"/>
</dbReference>
<organism evidence="9 10">
    <name type="scientific">Kineosporia succinea</name>
    <dbReference type="NCBI Taxonomy" id="84632"/>
    <lineage>
        <taxon>Bacteria</taxon>
        <taxon>Bacillati</taxon>
        <taxon>Actinomycetota</taxon>
        <taxon>Actinomycetes</taxon>
        <taxon>Kineosporiales</taxon>
        <taxon>Kineosporiaceae</taxon>
        <taxon>Kineosporia</taxon>
    </lineage>
</organism>
<evidence type="ECO:0000259" key="8">
    <source>
        <dbReference type="Pfam" id="PF08281"/>
    </source>
</evidence>
<dbReference type="InterPro" id="IPR007627">
    <property type="entry name" value="RNA_pol_sigma70_r2"/>
</dbReference>
<evidence type="ECO:0000313" key="10">
    <source>
        <dbReference type="Proteomes" id="UP001235712"/>
    </source>
</evidence>
<feature type="region of interest" description="Disordered" evidence="6">
    <location>
        <begin position="177"/>
        <end position="207"/>
    </location>
</feature>
<evidence type="ECO:0000313" key="9">
    <source>
        <dbReference type="EMBL" id="MDP9830872.1"/>
    </source>
</evidence>
<dbReference type="InterPro" id="IPR039425">
    <property type="entry name" value="RNA_pol_sigma-70-like"/>
</dbReference>
<accession>A0ABT9PDT1</accession>
<protein>
    <submittedName>
        <fullName evidence="9">RNA polymerase sigma-70 factor (ECF subfamily)</fullName>
    </submittedName>
</protein>
<comment type="caution">
    <text evidence="9">The sequence shown here is derived from an EMBL/GenBank/DDBJ whole genome shotgun (WGS) entry which is preliminary data.</text>
</comment>
<dbReference type="RefSeq" id="WP_307250103.1">
    <property type="nucleotide sequence ID" value="NZ_JAUSQZ010000001.1"/>
</dbReference>
<sequence>MTSLSRRQADRVADAFARELYANHAVALLAYVNRMLDDPQQAEDVVQETVLRAWRHADRLNDEPAQLYRWLSTVARNICSDRIRARNARPTEVEESAKETEAAPDHSAQVVDTVLLAQALSGLSHKHRQALEHVYLAGYSTTEAAALIGVPVGTVKTRTHHALRRLRTRLAPEGFVGTAGEVPAPRAHRPVAAPGAGTSAGPWLATG</sequence>
<evidence type="ECO:0000256" key="6">
    <source>
        <dbReference type="SAM" id="MobiDB-lite"/>
    </source>
</evidence>
<proteinExistence type="inferred from homology"/>
<dbReference type="InterPro" id="IPR013325">
    <property type="entry name" value="RNA_pol_sigma_r2"/>
</dbReference>
<dbReference type="EMBL" id="JAUSQZ010000001">
    <property type="protein sequence ID" value="MDP9830872.1"/>
    <property type="molecule type" value="Genomic_DNA"/>
</dbReference>
<evidence type="ECO:0000259" key="7">
    <source>
        <dbReference type="Pfam" id="PF04542"/>
    </source>
</evidence>
<keyword evidence="10" id="KW-1185">Reference proteome</keyword>
<dbReference type="InterPro" id="IPR036388">
    <property type="entry name" value="WH-like_DNA-bd_sf"/>
</dbReference>
<keyword evidence="3" id="KW-0731">Sigma factor</keyword>
<dbReference type="NCBIfam" id="TIGR02937">
    <property type="entry name" value="sigma70-ECF"/>
    <property type="match status" value="1"/>
</dbReference>
<feature type="domain" description="RNA polymerase sigma factor 70 region 4 type 2" evidence="8">
    <location>
        <begin position="115"/>
        <end position="166"/>
    </location>
</feature>
<evidence type="ECO:0000256" key="5">
    <source>
        <dbReference type="ARBA" id="ARBA00023163"/>
    </source>
</evidence>
<dbReference type="Proteomes" id="UP001235712">
    <property type="component" value="Unassembled WGS sequence"/>
</dbReference>
<dbReference type="Gene3D" id="1.10.1740.10">
    <property type="match status" value="1"/>
</dbReference>
<feature type="domain" description="RNA polymerase sigma-70 region 2" evidence="7">
    <location>
        <begin position="20"/>
        <end position="87"/>
    </location>
</feature>
<evidence type="ECO:0000256" key="4">
    <source>
        <dbReference type="ARBA" id="ARBA00023125"/>
    </source>
</evidence>